<evidence type="ECO:0000256" key="2">
    <source>
        <dbReference type="ARBA" id="ARBA00022692"/>
    </source>
</evidence>
<proteinExistence type="predicted"/>
<dbReference type="Proteomes" id="UP000180166">
    <property type="component" value="Chromosome"/>
</dbReference>
<dbReference type="GO" id="GO:0006508">
    <property type="term" value="P:proteolysis"/>
    <property type="evidence" value="ECO:0007669"/>
    <property type="project" value="UniProtKB-KW"/>
</dbReference>
<dbReference type="InterPro" id="IPR003825">
    <property type="entry name" value="Colicin-V_CvpA"/>
</dbReference>
<dbReference type="Pfam" id="PF02674">
    <property type="entry name" value="Colicin_V"/>
    <property type="match status" value="1"/>
</dbReference>
<dbReference type="PANTHER" id="PTHR43019">
    <property type="entry name" value="SERINE ENDOPROTEASE DEGS"/>
    <property type="match status" value="1"/>
</dbReference>
<dbReference type="SUPFAM" id="SSF50494">
    <property type="entry name" value="Trypsin-like serine proteases"/>
    <property type="match status" value="1"/>
</dbReference>
<dbReference type="RefSeq" id="WP_071343366.1">
    <property type="nucleotide sequence ID" value="NZ_CP017839.1"/>
</dbReference>
<dbReference type="GO" id="GO:0016020">
    <property type="term" value="C:membrane"/>
    <property type="evidence" value="ECO:0007669"/>
    <property type="project" value="UniProtKB-SubCell"/>
</dbReference>
<evidence type="ECO:0000256" key="3">
    <source>
        <dbReference type="ARBA" id="ARBA00022989"/>
    </source>
</evidence>
<dbReference type="InterPro" id="IPR043504">
    <property type="entry name" value="Peptidase_S1_PA_chymotrypsin"/>
</dbReference>
<gene>
    <name evidence="6" type="ORF">NS506_00390</name>
</gene>
<keyword evidence="2 5" id="KW-0812">Transmembrane</keyword>
<protein>
    <submittedName>
        <fullName evidence="6">Serine protease</fullName>
    </submittedName>
</protein>
<keyword evidence="6" id="KW-0378">Hydrolase</keyword>
<dbReference type="Gene3D" id="2.40.10.10">
    <property type="entry name" value="Trypsin-like serine proteases"/>
    <property type="match status" value="2"/>
</dbReference>
<dbReference type="EMBL" id="CP017839">
    <property type="protein sequence ID" value="APA94473.1"/>
    <property type="molecule type" value="Genomic_DNA"/>
</dbReference>
<dbReference type="InterPro" id="IPR009003">
    <property type="entry name" value="Peptidase_S1_PA"/>
</dbReference>
<dbReference type="AlphaFoldDB" id="A0ABC8AJB0"/>
<dbReference type="InterPro" id="IPR047680">
    <property type="entry name" value="MarP-like"/>
</dbReference>
<feature type="transmembrane region" description="Helical" evidence="5">
    <location>
        <begin position="31"/>
        <end position="52"/>
    </location>
</feature>
<dbReference type="InterPro" id="IPR001940">
    <property type="entry name" value="Peptidase_S1C"/>
</dbReference>
<evidence type="ECO:0000256" key="1">
    <source>
        <dbReference type="ARBA" id="ARBA00004141"/>
    </source>
</evidence>
<comment type="subcellular location">
    <subcellularLocation>
        <location evidence="1">Membrane</location>
        <topology evidence="1">Multi-pass membrane protein</topology>
    </subcellularLocation>
</comment>
<evidence type="ECO:0000256" key="5">
    <source>
        <dbReference type="SAM" id="Phobius"/>
    </source>
</evidence>
<dbReference type="Pfam" id="PF13365">
    <property type="entry name" value="Trypsin_2"/>
    <property type="match status" value="1"/>
</dbReference>
<dbReference type="KEGG" id="nsr:NS506_00390"/>
<evidence type="ECO:0000256" key="4">
    <source>
        <dbReference type="ARBA" id="ARBA00023136"/>
    </source>
</evidence>
<accession>A0ABC8AJB0</accession>
<reference evidence="6 7" key="1">
    <citation type="submission" date="2016-10" db="EMBL/GenBank/DDBJ databases">
        <title>Genome sequence of Nocardia seriolae strain EM150506, isolated from Anguila japonica.</title>
        <authorList>
            <person name="Han H.-J."/>
        </authorList>
    </citation>
    <scope>NUCLEOTIDE SEQUENCE [LARGE SCALE GENOMIC DNA]</scope>
    <source>
        <strain evidence="6 7">EM150506</strain>
    </source>
</reference>
<evidence type="ECO:0000313" key="6">
    <source>
        <dbReference type="EMBL" id="APA94473.1"/>
    </source>
</evidence>
<dbReference type="PANTHER" id="PTHR43019:SF23">
    <property type="entry name" value="PROTEASE DO-LIKE 5, CHLOROPLASTIC"/>
    <property type="match status" value="1"/>
</dbReference>
<keyword evidence="6" id="KW-0645">Protease</keyword>
<feature type="transmembrane region" description="Helical" evidence="5">
    <location>
        <begin position="99"/>
        <end position="120"/>
    </location>
</feature>
<feature type="transmembrane region" description="Helical" evidence="5">
    <location>
        <begin position="64"/>
        <end position="87"/>
    </location>
</feature>
<dbReference type="GO" id="GO:0008233">
    <property type="term" value="F:peptidase activity"/>
    <property type="evidence" value="ECO:0007669"/>
    <property type="project" value="UniProtKB-KW"/>
</dbReference>
<keyword evidence="3 5" id="KW-1133">Transmembrane helix</keyword>
<dbReference type="PRINTS" id="PR00834">
    <property type="entry name" value="PROTEASES2C"/>
</dbReference>
<organism evidence="6 7">
    <name type="scientific">Nocardia seriolae</name>
    <dbReference type="NCBI Taxonomy" id="37332"/>
    <lineage>
        <taxon>Bacteria</taxon>
        <taxon>Bacillati</taxon>
        <taxon>Actinomycetota</taxon>
        <taxon>Actinomycetes</taxon>
        <taxon>Mycobacteriales</taxon>
        <taxon>Nocardiaceae</taxon>
        <taxon>Nocardia</taxon>
    </lineage>
</organism>
<keyword evidence="4 5" id="KW-0472">Membrane</keyword>
<dbReference type="NCBIfam" id="NF033740">
    <property type="entry name" value="MarP_fam_protase"/>
    <property type="match status" value="1"/>
</dbReference>
<sequence>MSASGWLDLGIIILALLAATSGWRQGAVASALAFLGVILGAVAGILIAPHILKHLSEGRTRVLVGVLLIVALVIVGEVAGMVLGRAARGGMRDPFTRSVDSVVGAGLQAVAVLATAWLLALPLTNSSQPGIATAVSNSQVLRNVDHVAPDWLRRVPTDFSNLLNTSGLPDVIGPFGHVPITAVEPPDAGVLQLPVAQQLQSSVLRIRGIAPSCQRQLEGSGFVVAPERVMTNAHVVAGTNSVGVDTARGTLPATVVLFDSSKDVAILAVPGLNAQPLELAPADATSGESSIVLGYPGGGRYTASAARVRETLNLKGPNIYRDADVKREVYTIRGQVRAGNSGGPLVDTDGRILGVVFGAAVTDEDTGYVLTLDEVRPELDAAASKTTAVGTGSCVLS</sequence>
<name>A0ABC8AJB0_9NOCA</name>
<evidence type="ECO:0000313" key="7">
    <source>
        <dbReference type="Proteomes" id="UP000180166"/>
    </source>
</evidence>
<feature type="transmembrane region" description="Helical" evidence="5">
    <location>
        <begin position="6"/>
        <end position="24"/>
    </location>
</feature>